<evidence type="ECO:0000313" key="2">
    <source>
        <dbReference type="Proteomes" id="UP000250134"/>
    </source>
</evidence>
<name>A0A2Z2M4D9_THEGO</name>
<gene>
    <name evidence="1" type="ORF">A3K92_00585</name>
</gene>
<dbReference type="Proteomes" id="UP000250134">
    <property type="component" value="Chromosome"/>
</dbReference>
<reference evidence="1 2" key="1">
    <citation type="submission" date="2016-03" db="EMBL/GenBank/DDBJ databases">
        <title>Complete genome sequence of Thermococcus gorgonarius.</title>
        <authorList>
            <person name="Oger P.M."/>
        </authorList>
    </citation>
    <scope>NUCLEOTIDE SEQUENCE [LARGE SCALE GENOMIC DNA]</scope>
    <source>
        <strain evidence="1 2">W-12</strain>
    </source>
</reference>
<accession>A0A2Z2M4D9</accession>
<dbReference type="OrthoDB" id="85940at2157"/>
<protein>
    <recommendedName>
        <fullName evidence="3">KaiC-like domain-containing protein</fullName>
    </recommendedName>
</protein>
<evidence type="ECO:0000313" key="1">
    <source>
        <dbReference type="EMBL" id="ASJ00086.1"/>
    </source>
</evidence>
<dbReference type="RefSeq" id="WP_088884430.1">
    <property type="nucleotide sequence ID" value="NZ_CP014855.1"/>
</dbReference>
<dbReference type="KEGG" id="tgg:A3K92_00585"/>
<dbReference type="AlphaFoldDB" id="A0A2Z2M4D9"/>
<dbReference type="Gene3D" id="3.40.50.11570">
    <property type="entry name" value="Protein of unknown function DUF257"/>
    <property type="match status" value="1"/>
</dbReference>
<keyword evidence="2" id="KW-1185">Reference proteome</keyword>
<dbReference type="GeneID" id="33330999"/>
<dbReference type="InterPro" id="IPR005489">
    <property type="entry name" value="DUF257"/>
</dbReference>
<dbReference type="Pfam" id="PF03192">
    <property type="entry name" value="DUF257"/>
    <property type="match status" value="1"/>
</dbReference>
<dbReference type="EMBL" id="CP014855">
    <property type="protein sequence ID" value="ASJ00086.1"/>
    <property type="molecule type" value="Genomic_DNA"/>
</dbReference>
<sequence>MSLSDLFNLLDGMKFGSTVIVENRAPLGAEAFLAVLLRYIREREIPVLVDDILDAFPLYVKHLNLMGINPNLSSVRVLKMGGNETAGNVVNRGRFDMDPNVYMNHYEKLFSSVAPEEEFINIVLGIDRLFVFQDNPLGIGTTLRAMKPIVTNRKRTAFYILESAIMENLRTRPLPALEDLATSVFELKQKGRMLIVSIIKDPSALRTNVNAIKVDLREVFSE</sequence>
<proteinExistence type="predicted"/>
<organism evidence="1 2">
    <name type="scientific">Thermococcus gorgonarius</name>
    <dbReference type="NCBI Taxonomy" id="71997"/>
    <lineage>
        <taxon>Archaea</taxon>
        <taxon>Methanobacteriati</taxon>
        <taxon>Methanobacteriota</taxon>
        <taxon>Thermococci</taxon>
        <taxon>Thermococcales</taxon>
        <taxon>Thermococcaceae</taxon>
        <taxon>Thermococcus</taxon>
    </lineage>
</organism>
<evidence type="ECO:0008006" key="3">
    <source>
        <dbReference type="Google" id="ProtNLM"/>
    </source>
</evidence>